<keyword evidence="6" id="KW-0378">Hydrolase</keyword>
<keyword evidence="4" id="KW-0479">Metal-binding</keyword>
<dbReference type="PROSITE" id="PS00674">
    <property type="entry name" value="AAA"/>
    <property type="match status" value="1"/>
</dbReference>
<dbReference type="GO" id="GO:0008045">
    <property type="term" value="P:motor neuron axon guidance"/>
    <property type="evidence" value="ECO:0007669"/>
    <property type="project" value="Ensembl"/>
</dbReference>
<evidence type="ECO:0000256" key="6">
    <source>
        <dbReference type="ARBA" id="ARBA00022801"/>
    </source>
</evidence>
<proteinExistence type="inferred from homology"/>
<dbReference type="AlphaFoldDB" id="S4S0J7"/>
<dbReference type="GO" id="GO:0005524">
    <property type="term" value="F:ATP binding"/>
    <property type="evidence" value="ECO:0007669"/>
    <property type="project" value="UniProtKB-KW"/>
</dbReference>
<evidence type="ECO:0000256" key="9">
    <source>
        <dbReference type="ARBA" id="ARBA00023242"/>
    </source>
</evidence>
<dbReference type="InterPro" id="IPR003593">
    <property type="entry name" value="AAA+_ATPase"/>
</dbReference>
<dbReference type="Ensembl" id="ENSPMAT00000011034.1">
    <property type="protein sequence ID" value="ENSPMAP00000010988.1"/>
    <property type="gene ID" value="ENSPMAG00000010007.1"/>
</dbReference>
<comment type="similarity">
    <text evidence="3 12">Belongs to the AAA ATPase family.</text>
</comment>
<dbReference type="InterPro" id="IPR003960">
    <property type="entry name" value="ATPase_AAA_CS"/>
</dbReference>
<dbReference type="InterPro" id="IPR003959">
    <property type="entry name" value="ATPase_AAA_core"/>
</dbReference>
<dbReference type="InterPro" id="IPR041569">
    <property type="entry name" value="AAA_lid_3"/>
</dbReference>
<dbReference type="Gene3D" id="1.10.8.60">
    <property type="match status" value="1"/>
</dbReference>
<evidence type="ECO:0000256" key="12">
    <source>
        <dbReference type="RuleBase" id="RU003651"/>
    </source>
</evidence>
<dbReference type="Pfam" id="PF00004">
    <property type="entry name" value="AAA"/>
    <property type="match status" value="1"/>
</dbReference>
<comment type="catalytic activity">
    <reaction evidence="11">
        <text>ATP + H2O = ADP + phosphate + H(+)</text>
        <dbReference type="Rhea" id="RHEA:13065"/>
        <dbReference type="ChEBI" id="CHEBI:15377"/>
        <dbReference type="ChEBI" id="CHEBI:15378"/>
        <dbReference type="ChEBI" id="CHEBI:30616"/>
        <dbReference type="ChEBI" id="CHEBI:43474"/>
        <dbReference type="ChEBI" id="CHEBI:456216"/>
    </reaction>
</comment>
<organism evidence="15">
    <name type="scientific">Petromyzon marinus</name>
    <name type="common">Sea lamprey</name>
    <dbReference type="NCBI Taxonomy" id="7757"/>
    <lineage>
        <taxon>Eukaryota</taxon>
        <taxon>Metazoa</taxon>
        <taxon>Chordata</taxon>
        <taxon>Craniata</taxon>
        <taxon>Vertebrata</taxon>
        <taxon>Cyclostomata</taxon>
        <taxon>Hyperoartia</taxon>
        <taxon>Petromyzontiformes</taxon>
        <taxon>Petromyzontidae</taxon>
        <taxon>Petromyzon</taxon>
    </lineage>
</organism>
<dbReference type="SUPFAM" id="SSF52540">
    <property type="entry name" value="P-loop containing nucleoside triphosphate hydrolases"/>
    <property type="match status" value="1"/>
</dbReference>
<feature type="region of interest" description="Disordered" evidence="13">
    <location>
        <begin position="317"/>
        <end position="360"/>
    </location>
</feature>
<keyword evidence="9" id="KW-0539">Nucleus</keyword>
<protein>
    <recommendedName>
        <fullName evidence="10">Fidgetin-like protein 1</fullName>
    </recommendedName>
</protein>
<evidence type="ECO:0000256" key="2">
    <source>
        <dbReference type="ARBA" id="ARBA00004123"/>
    </source>
</evidence>
<comment type="subcellular location">
    <subcellularLocation>
        <location evidence="2">Nucleus</location>
    </subcellularLocation>
</comment>
<dbReference type="InterPro" id="IPR027417">
    <property type="entry name" value="P-loop_NTPase"/>
</dbReference>
<dbReference type="Pfam" id="PF17862">
    <property type="entry name" value="AAA_lid_3"/>
    <property type="match status" value="1"/>
</dbReference>
<name>S4S0J7_PETMA</name>
<feature type="domain" description="AAA+ ATPase" evidence="14">
    <location>
        <begin position="424"/>
        <end position="560"/>
    </location>
</feature>
<dbReference type="InterPro" id="IPR050304">
    <property type="entry name" value="MT-severing_AAA_ATPase"/>
</dbReference>
<feature type="region of interest" description="Disordered" evidence="13">
    <location>
        <begin position="256"/>
        <end position="276"/>
    </location>
</feature>
<keyword evidence="7 12" id="KW-0067">ATP-binding</keyword>
<dbReference type="PANTHER" id="PTHR23074:SF17">
    <property type="entry name" value="FIDGETIN-LIKE PROTEIN 1"/>
    <property type="match status" value="1"/>
</dbReference>
<dbReference type="GO" id="GO:0008568">
    <property type="term" value="F:microtubule severing ATPase activity"/>
    <property type="evidence" value="ECO:0007669"/>
    <property type="project" value="TreeGrafter"/>
</dbReference>
<dbReference type="PANTHER" id="PTHR23074">
    <property type="entry name" value="AAA DOMAIN-CONTAINING"/>
    <property type="match status" value="1"/>
</dbReference>
<keyword evidence="8" id="KW-0460">Magnesium</keyword>
<dbReference type="FunFam" id="1.10.8.60:FF:000022">
    <property type="entry name" value="Fidgetin like 1"/>
    <property type="match status" value="1"/>
</dbReference>
<dbReference type="GO" id="GO:2001017">
    <property type="term" value="P:regulation of retrograde axon cargo transport"/>
    <property type="evidence" value="ECO:0007669"/>
    <property type="project" value="Ensembl"/>
</dbReference>
<evidence type="ECO:0000256" key="13">
    <source>
        <dbReference type="SAM" id="MobiDB-lite"/>
    </source>
</evidence>
<dbReference type="GO" id="GO:0016887">
    <property type="term" value="F:ATP hydrolysis activity"/>
    <property type="evidence" value="ECO:0007669"/>
    <property type="project" value="InterPro"/>
</dbReference>
<reference evidence="15" key="2">
    <citation type="submission" date="2025-09" db="UniProtKB">
        <authorList>
            <consortium name="Ensembl"/>
        </authorList>
    </citation>
    <scope>IDENTIFICATION</scope>
</reference>
<dbReference type="InterPro" id="IPR015415">
    <property type="entry name" value="Spast_Vps4_C"/>
</dbReference>
<evidence type="ECO:0000256" key="5">
    <source>
        <dbReference type="ARBA" id="ARBA00022741"/>
    </source>
</evidence>
<evidence type="ECO:0000256" key="8">
    <source>
        <dbReference type="ARBA" id="ARBA00022842"/>
    </source>
</evidence>
<dbReference type="FunFam" id="3.40.50.300:FF:000093">
    <property type="entry name" value="Fidgetin-like 1"/>
    <property type="match status" value="1"/>
</dbReference>
<keyword evidence="5 12" id="KW-0547">Nucleotide-binding</keyword>
<reference evidence="15" key="1">
    <citation type="submission" date="2025-08" db="UniProtKB">
        <authorList>
            <consortium name="Ensembl"/>
        </authorList>
    </citation>
    <scope>IDENTIFICATION</scope>
</reference>
<evidence type="ECO:0000259" key="14">
    <source>
        <dbReference type="SMART" id="SM00382"/>
    </source>
</evidence>
<dbReference type="GO" id="GO:0046872">
    <property type="term" value="F:metal ion binding"/>
    <property type="evidence" value="ECO:0007669"/>
    <property type="project" value="UniProtKB-KW"/>
</dbReference>
<feature type="compositionally biased region" description="Polar residues" evidence="13">
    <location>
        <begin position="161"/>
        <end position="170"/>
    </location>
</feature>
<comment type="cofactor">
    <cofactor evidence="1">
        <name>Mg(2+)</name>
        <dbReference type="ChEBI" id="CHEBI:18420"/>
    </cofactor>
</comment>
<sequence>FIREEVMACRIPAEQALAAWQQQHVAATCPSGGAARRADARRAHLRLLHVELAAGALAESAAARLFGEHANRYAAVLDAPDDRNGLNNYAESALQLAAGPAGESDRWRSALSSDGVFQLECVKAFVSASDGTRDGRDTSGVENCVAGSTGAPEHQRPRDPPTSTLAPTGFSPCSTDTKTFVVGAVCSDSCKEDGASVVNAEAPSSLLPGLYKQAPRLPAFPFHNPTLWINQAAATTATSAVMKRKGLYVFNEDNGGAHPGGSSTCNPDSSHAENERINDCDASGPISSNSFKSARQQLAIEQQKKYCNQNRACAPQASAKKSLGTSKPRGPYGKFVSPVLREDGSESTGQCTRGQNGEPSQIIDERLKNIDPKMVELINNEVMDHGPPVSWDDIAGLEFAKATIKEIVVWPMLRPDIFTGLRGPPKGILLFGPPGTGKTLIGKCIASQSGATFFSISASCLTSKWVGEGEKMVRALFAVARCRQPAVIFIDEIDSLLSQRADGEHDSSRRIKTEFLVQLDGATTARDERVLLVGATNRPQEIDEAARRRLAKRLYVPLPDAAARRCLLERLLAPQSWQLSAEELAAVVERSEGFSGADVTQLCREAALGPIRAVPDITTVDALQVRPILIQDFAQALQVVRPSVSPRDLDLYVEWNRTFGCGQ</sequence>
<feature type="compositionally biased region" description="Polar residues" evidence="13">
    <location>
        <begin position="346"/>
        <end position="359"/>
    </location>
</feature>
<dbReference type="GO" id="GO:0005634">
    <property type="term" value="C:nucleus"/>
    <property type="evidence" value="ECO:0007669"/>
    <property type="project" value="UniProtKB-SubCell"/>
</dbReference>
<dbReference type="InterPro" id="IPR047858">
    <property type="entry name" value="FIGNL1_ATPase"/>
</dbReference>
<evidence type="ECO:0000256" key="7">
    <source>
        <dbReference type="ARBA" id="ARBA00022840"/>
    </source>
</evidence>
<dbReference type="GO" id="GO:0030674">
    <property type="term" value="F:protein-macromolecule adaptor activity"/>
    <property type="evidence" value="ECO:0007669"/>
    <property type="project" value="Ensembl"/>
</dbReference>
<evidence type="ECO:0000256" key="1">
    <source>
        <dbReference type="ARBA" id="ARBA00001946"/>
    </source>
</evidence>
<evidence type="ECO:0000256" key="10">
    <source>
        <dbReference type="ARBA" id="ARBA00035694"/>
    </source>
</evidence>
<dbReference type="SMART" id="SM00382">
    <property type="entry name" value="AAA"/>
    <property type="match status" value="1"/>
</dbReference>
<dbReference type="GeneTree" id="ENSGT00940000161552"/>
<evidence type="ECO:0000313" key="15">
    <source>
        <dbReference type="Ensembl" id="ENSPMAP00000010988.1"/>
    </source>
</evidence>
<evidence type="ECO:0000256" key="11">
    <source>
        <dbReference type="ARBA" id="ARBA00049360"/>
    </source>
</evidence>
<accession>S4S0J7</accession>
<dbReference type="STRING" id="7757.ENSPMAP00000010988"/>
<dbReference type="Gene3D" id="3.40.50.300">
    <property type="entry name" value="P-loop containing nucleotide triphosphate hydrolases"/>
    <property type="match status" value="1"/>
</dbReference>
<evidence type="ECO:0000256" key="4">
    <source>
        <dbReference type="ARBA" id="ARBA00022723"/>
    </source>
</evidence>
<evidence type="ECO:0000256" key="3">
    <source>
        <dbReference type="ARBA" id="ARBA00006914"/>
    </source>
</evidence>
<feature type="region of interest" description="Disordered" evidence="13">
    <location>
        <begin position="132"/>
        <end position="170"/>
    </location>
</feature>
<dbReference type="CDD" id="cd19525">
    <property type="entry name" value="RecA-like_Figl-1"/>
    <property type="match status" value="1"/>
</dbReference>
<dbReference type="Pfam" id="PF09336">
    <property type="entry name" value="Vps4_C"/>
    <property type="match status" value="1"/>
</dbReference>
<dbReference type="HOGENOM" id="CLU_000688_21_10_1"/>